<dbReference type="EMBL" id="CP010897">
    <property type="protein sequence ID" value="AJP55878.1"/>
    <property type="molecule type" value="Genomic_DNA"/>
</dbReference>
<proteinExistence type="predicted"/>
<evidence type="ECO:0000313" key="2">
    <source>
        <dbReference type="EMBL" id="AJP55878.1"/>
    </source>
</evidence>
<evidence type="ECO:0008006" key="4">
    <source>
        <dbReference type="Google" id="ProtNLM"/>
    </source>
</evidence>
<sequence length="165" mass="18359">MQPNFRRSTPEPAHVDRIDPPSRASLVPFDMPQRRLNDFLDAIARRFQLDGLQARETPGAGVTLENGDAVYFRANGTLDTFDLYFRIALPPAARHHADLVAVITANCFSADTSARTLFMPAAQDCVLFGVTDIGYDDTAEHAARRLDGCFSEYQTLIAFLRSEVH</sequence>
<dbReference type="Gene3D" id="3.30.1460.10">
    <property type="match status" value="1"/>
</dbReference>
<protein>
    <recommendedName>
        <fullName evidence="4">YbjN domain-containing protein</fullName>
    </recommendedName>
</protein>
<name>A0ABM5STW7_9BURK</name>
<reference evidence="3" key="1">
    <citation type="submission" date="2015-02" db="EMBL/GenBank/DDBJ databases">
        <title>Complete Genome Sequencing of Pandoraea vervacti NS15 sp. nov.</title>
        <authorList>
            <person name="Chan K.-G."/>
        </authorList>
    </citation>
    <scope>NUCLEOTIDE SEQUENCE [LARGE SCALE GENOMIC DNA]</scope>
    <source>
        <strain evidence="3">NS15</strain>
    </source>
</reference>
<accession>A0ABM5STW7</accession>
<feature type="region of interest" description="Disordered" evidence="1">
    <location>
        <begin position="1"/>
        <end position="26"/>
    </location>
</feature>
<evidence type="ECO:0000256" key="1">
    <source>
        <dbReference type="SAM" id="MobiDB-lite"/>
    </source>
</evidence>
<evidence type="ECO:0000313" key="3">
    <source>
        <dbReference type="Proteomes" id="UP000035085"/>
    </source>
</evidence>
<dbReference type="Proteomes" id="UP000035085">
    <property type="component" value="Chromosome"/>
</dbReference>
<keyword evidence="3" id="KW-1185">Reference proteome</keyword>
<gene>
    <name evidence="2" type="ORF">UC34_00500</name>
</gene>
<organism evidence="2 3">
    <name type="scientific">Pandoraea vervacti</name>
    <dbReference type="NCBI Taxonomy" id="656178"/>
    <lineage>
        <taxon>Bacteria</taxon>
        <taxon>Pseudomonadati</taxon>
        <taxon>Pseudomonadota</taxon>
        <taxon>Betaproteobacteria</taxon>
        <taxon>Burkholderiales</taxon>
        <taxon>Burkholderiaceae</taxon>
        <taxon>Pandoraea</taxon>
    </lineage>
</organism>